<dbReference type="PANTHER" id="PTHR34512:SF30">
    <property type="entry name" value="OUTER MEMBRANE PROTEIN ASSEMBLY FACTOR BAMB"/>
    <property type="match status" value="1"/>
</dbReference>
<dbReference type="InterPro" id="IPR015943">
    <property type="entry name" value="WD40/YVTN_repeat-like_dom_sf"/>
</dbReference>
<dbReference type="AlphaFoldDB" id="A0A0S4IYK5"/>
<dbReference type="PANTHER" id="PTHR34512">
    <property type="entry name" value="CELL SURFACE PROTEIN"/>
    <property type="match status" value="1"/>
</dbReference>
<keyword evidence="1" id="KW-0472">Membrane</keyword>
<dbReference type="SUPFAM" id="SSF50998">
    <property type="entry name" value="Quinoprotein alcohol dehydrogenase-like"/>
    <property type="match status" value="1"/>
</dbReference>
<keyword evidence="3" id="KW-1185">Reference proteome</keyword>
<evidence type="ECO:0000313" key="3">
    <source>
        <dbReference type="Proteomes" id="UP000051952"/>
    </source>
</evidence>
<dbReference type="InterPro" id="IPR011047">
    <property type="entry name" value="Quinoprotein_ADH-like_sf"/>
</dbReference>
<dbReference type="VEuPathDB" id="TriTrypDB:BSAL_80615"/>
<evidence type="ECO:0000256" key="1">
    <source>
        <dbReference type="SAM" id="Phobius"/>
    </source>
</evidence>
<name>A0A0S4IYK5_BODSA</name>
<feature type="transmembrane region" description="Helical" evidence="1">
    <location>
        <begin position="32"/>
        <end position="49"/>
    </location>
</feature>
<reference evidence="3" key="1">
    <citation type="submission" date="2015-09" db="EMBL/GenBank/DDBJ databases">
        <authorList>
            <consortium name="Pathogen Informatics"/>
        </authorList>
    </citation>
    <scope>NUCLEOTIDE SEQUENCE [LARGE SCALE GENOMIC DNA]</scope>
    <source>
        <strain evidence="3">Lake Konstanz</strain>
    </source>
</reference>
<proteinExistence type="predicted"/>
<evidence type="ECO:0000313" key="2">
    <source>
        <dbReference type="EMBL" id="CUG52174.1"/>
    </source>
</evidence>
<gene>
    <name evidence="2" type="ORF">BSAL_80615</name>
</gene>
<keyword evidence="1" id="KW-1133">Transmembrane helix</keyword>
<dbReference type="EMBL" id="CYKH01000853">
    <property type="protein sequence ID" value="CUG52174.1"/>
    <property type="molecule type" value="Genomic_DNA"/>
</dbReference>
<dbReference type="Proteomes" id="UP000051952">
    <property type="component" value="Unassembled WGS sequence"/>
</dbReference>
<organism evidence="2 3">
    <name type="scientific">Bodo saltans</name>
    <name type="common">Flagellated protozoan</name>
    <dbReference type="NCBI Taxonomy" id="75058"/>
    <lineage>
        <taxon>Eukaryota</taxon>
        <taxon>Discoba</taxon>
        <taxon>Euglenozoa</taxon>
        <taxon>Kinetoplastea</taxon>
        <taxon>Metakinetoplastina</taxon>
        <taxon>Eubodonida</taxon>
        <taxon>Bodonidae</taxon>
        <taxon>Bodo</taxon>
    </lineage>
</organism>
<keyword evidence="1" id="KW-0812">Transmembrane</keyword>
<protein>
    <submittedName>
        <fullName evidence="2">GPI-anchored surface protein, putative</fullName>
    </submittedName>
</protein>
<dbReference type="Gene3D" id="2.130.10.10">
    <property type="entry name" value="YVTN repeat-like/Quinoprotein amine dehydrogenase"/>
    <property type="match status" value="1"/>
</dbReference>
<sequence>MQLLDTLDFGTHPVTRTFLSLMLTVIEKKTKLMRFSFVSAAATLALVALTTCALKVDPIAWTAPLNDNNETTPSPQWIASSSTGAVIVVDGANIASLNPFNGAVLWSVSYGELDASTAVFAASSATVLIGSGAKVVAFNLTDGSRIGSAHVTGGPFSHIAAITVFNEYFIVSGTLALAIFGNDLTEHFSIPKEKTTTVSSVGISAGYLYFTADDAEASGVDAYLSIVRLGTFAETRINNIMMVSSTDMNGNILVLQNNNPVLCLVSLATGACLVSLATGAYVWKNTKIAAEFVNIQAFTLVPSTDAALVIGDNKVFAFDSQVGVEIFRYRSGFASISNPTIAEGRLVFVGVTAGVPTAVVSLDLSTGKVLGYLATPTLSTPAIAVSGVNIVMVNAQGYTRIDLLTMTAVSYNLNLPGASAVAALRLASKPTSTTFVIAGLLQASAIILPDA</sequence>
<accession>A0A0S4IYK5</accession>